<dbReference type="InterPro" id="IPR032675">
    <property type="entry name" value="LRR_dom_sf"/>
</dbReference>
<evidence type="ECO:0000313" key="2">
    <source>
        <dbReference type="RefSeq" id="XP_026657645.2"/>
    </source>
</evidence>
<protein>
    <submittedName>
        <fullName evidence="2">Disease resistance protein ADR1-like</fullName>
    </submittedName>
</protein>
<dbReference type="PANTHER" id="PTHR36766:SF70">
    <property type="entry name" value="DISEASE RESISTANCE PROTEIN RGA4"/>
    <property type="match status" value="1"/>
</dbReference>
<dbReference type="PANTHER" id="PTHR36766">
    <property type="entry name" value="PLANT BROAD-SPECTRUM MILDEW RESISTANCE PROTEIN RPW8"/>
    <property type="match status" value="1"/>
</dbReference>
<proteinExistence type="predicted"/>
<sequence>MTMPELPSLKSLKMKGTNKQLGLICNLTTLSSFSIGVNKTSNGTESPPFVQKKMTFRYFRSLENLVITASEDLTPLLDEEEETRGLSTSLHSLGIESCNWIFSPPHPLAFWKNLTSLLSLMIYHCDDLVYWPEAEFRGLNSLKNMVIYGCNKLVGPLRLPLSSSSSGDGELLPNLEVLNIYQCDGLLELPKLPASLRSLLVTNCPKINSLTEGLRHATALESVRIWFCPSLTSLPVDLGHLTALKMMSIRGLPGLESFPQGLRQLAALKGMQIINCSKLLSLPEGMQGLTALQDLCISNCPLLSSLPEGCNDDSPALSVWRL</sequence>
<dbReference type="Proteomes" id="UP000228380">
    <property type="component" value="Chromosome 13"/>
</dbReference>
<reference evidence="2" key="2">
    <citation type="submission" date="2025-08" db="UniProtKB">
        <authorList>
            <consortium name="RefSeq"/>
        </authorList>
    </citation>
    <scope>IDENTIFICATION</scope>
    <source>
        <tissue evidence="2">Young leaves</tissue>
    </source>
</reference>
<organism evidence="1 2">
    <name type="scientific">Phoenix dactylifera</name>
    <name type="common">Date palm</name>
    <dbReference type="NCBI Taxonomy" id="42345"/>
    <lineage>
        <taxon>Eukaryota</taxon>
        <taxon>Viridiplantae</taxon>
        <taxon>Streptophyta</taxon>
        <taxon>Embryophyta</taxon>
        <taxon>Tracheophyta</taxon>
        <taxon>Spermatophyta</taxon>
        <taxon>Magnoliopsida</taxon>
        <taxon>Liliopsida</taxon>
        <taxon>Arecaceae</taxon>
        <taxon>Coryphoideae</taxon>
        <taxon>Phoeniceae</taxon>
        <taxon>Phoenix</taxon>
    </lineage>
</organism>
<gene>
    <name evidence="2" type="primary">LOC103699392</name>
</gene>
<dbReference type="SUPFAM" id="SSF52058">
    <property type="entry name" value="L domain-like"/>
    <property type="match status" value="1"/>
</dbReference>
<dbReference type="GeneID" id="103699392"/>
<dbReference type="OrthoDB" id="687176at2759"/>
<reference evidence="1" key="1">
    <citation type="journal article" date="2019" name="Nat. Commun.">
        <title>Genome-wide association mapping of date palm fruit traits.</title>
        <authorList>
            <person name="Hazzouri K.M."/>
            <person name="Gros-Balthazard M."/>
            <person name="Flowers J.M."/>
            <person name="Copetti D."/>
            <person name="Lemansour A."/>
            <person name="Lebrun M."/>
            <person name="Masmoudi K."/>
            <person name="Ferrand S."/>
            <person name="Dhar M.I."/>
            <person name="Fresquez Z.A."/>
            <person name="Rosas U."/>
            <person name="Zhang J."/>
            <person name="Talag J."/>
            <person name="Lee S."/>
            <person name="Kudrna D."/>
            <person name="Powell R.F."/>
            <person name="Leitch I.J."/>
            <person name="Krueger R.R."/>
            <person name="Wing R.A."/>
            <person name="Amiri K.M.A."/>
            <person name="Purugganan M.D."/>
        </authorList>
    </citation>
    <scope>NUCLEOTIDE SEQUENCE [LARGE SCALE GENOMIC DNA]</scope>
    <source>
        <strain evidence="1">cv. Khalas</strain>
    </source>
</reference>
<dbReference type="Gene3D" id="3.80.10.10">
    <property type="entry name" value="Ribonuclease Inhibitor"/>
    <property type="match status" value="3"/>
</dbReference>
<dbReference type="RefSeq" id="XP_026657645.2">
    <property type="nucleotide sequence ID" value="XM_026801844.2"/>
</dbReference>
<keyword evidence="1" id="KW-1185">Reference proteome</keyword>
<accession>A0A8B8J0J5</accession>
<evidence type="ECO:0000313" key="1">
    <source>
        <dbReference type="Proteomes" id="UP000228380"/>
    </source>
</evidence>
<dbReference type="AlphaFoldDB" id="A0A8B8J0J5"/>
<dbReference type="KEGG" id="pda:103699392"/>
<name>A0A8B8J0J5_PHODC</name>